<sequence>MLLLIIWLSFAVRCQLPNIRVSAWEGGLAEISCPYDSVYETYPKHFYKGIYAHRMIVIETAAGKKGSTRNGKYYICDDTKQRRLRVTSHNVNLNDAGTYWCEIDAYGFDPKTEIELKVYKAPAPPKPPPVISNPPVLTTVQTITRNQQQSATGNKLYVPVAVAAAVLLLMGFIYCWSRKHRHDTGSTFGGEAAPWINTWSTVLYVKSQNICSIRSLYTEAGDPHISEDSRLLYSTVCFNATDQPTSSQPQVVKQRHLSHAHKRTFPRD</sequence>
<dbReference type="AlphaFoldDB" id="A0A671UMH2"/>
<evidence type="ECO:0000256" key="1">
    <source>
        <dbReference type="ARBA" id="ARBA00004370"/>
    </source>
</evidence>
<protein>
    <submittedName>
        <fullName evidence="7">CMRF35-like molecule 2</fullName>
    </submittedName>
</protein>
<dbReference type="InterPro" id="IPR036179">
    <property type="entry name" value="Ig-like_dom_sf"/>
</dbReference>
<organism evidence="7 8">
    <name type="scientific">Sparus aurata</name>
    <name type="common">Gilthead sea bream</name>
    <dbReference type="NCBI Taxonomy" id="8175"/>
    <lineage>
        <taxon>Eukaryota</taxon>
        <taxon>Metazoa</taxon>
        <taxon>Chordata</taxon>
        <taxon>Craniata</taxon>
        <taxon>Vertebrata</taxon>
        <taxon>Euteleostomi</taxon>
        <taxon>Actinopterygii</taxon>
        <taxon>Neopterygii</taxon>
        <taxon>Teleostei</taxon>
        <taxon>Neoteleostei</taxon>
        <taxon>Acanthomorphata</taxon>
        <taxon>Eupercaria</taxon>
        <taxon>Spariformes</taxon>
        <taxon>Sparidae</taxon>
        <taxon>Sparus</taxon>
    </lineage>
</organism>
<dbReference type="GO" id="GO:0004888">
    <property type="term" value="F:transmembrane signaling receptor activity"/>
    <property type="evidence" value="ECO:0007669"/>
    <property type="project" value="TreeGrafter"/>
</dbReference>
<feature type="domain" description="Immunoglobulin V-set" evidence="6">
    <location>
        <begin position="21"/>
        <end position="118"/>
    </location>
</feature>
<keyword evidence="5" id="KW-1133">Transmembrane helix</keyword>
<dbReference type="PANTHER" id="PTHR11860">
    <property type="entry name" value="POLYMERIC-IMMUNOGLOBULIN RECEPTOR"/>
    <property type="match status" value="1"/>
</dbReference>
<keyword evidence="8" id="KW-1185">Reference proteome</keyword>
<name>A0A671UMH2_SPAAU</name>
<feature type="compositionally biased region" description="Basic residues" evidence="4">
    <location>
        <begin position="253"/>
        <end position="268"/>
    </location>
</feature>
<dbReference type="Ensembl" id="ENSSAUT00010016029.1">
    <property type="protein sequence ID" value="ENSSAUP00010015113.1"/>
    <property type="gene ID" value="ENSSAUG00010007039.1"/>
</dbReference>
<accession>A0A671UMH2</accession>
<feature type="transmembrane region" description="Helical" evidence="5">
    <location>
        <begin position="156"/>
        <end position="176"/>
    </location>
</feature>
<dbReference type="InterPro" id="IPR013106">
    <property type="entry name" value="Ig_V-set"/>
</dbReference>
<dbReference type="PANTHER" id="PTHR11860:SF118">
    <property type="entry name" value="CMRF35-LIKE MOLECULE 3-RELATED"/>
    <property type="match status" value="1"/>
</dbReference>
<evidence type="ECO:0000256" key="5">
    <source>
        <dbReference type="SAM" id="Phobius"/>
    </source>
</evidence>
<dbReference type="Gene3D" id="2.60.40.10">
    <property type="entry name" value="Immunoglobulins"/>
    <property type="match status" value="1"/>
</dbReference>
<evidence type="ECO:0000256" key="2">
    <source>
        <dbReference type="ARBA" id="ARBA00022692"/>
    </source>
</evidence>
<dbReference type="Pfam" id="PF07686">
    <property type="entry name" value="V-set"/>
    <property type="match status" value="1"/>
</dbReference>
<dbReference type="GeneID" id="115579143"/>
<gene>
    <name evidence="7" type="primary">LOC115579143</name>
</gene>
<evidence type="ECO:0000313" key="8">
    <source>
        <dbReference type="Proteomes" id="UP000472265"/>
    </source>
</evidence>
<evidence type="ECO:0000256" key="3">
    <source>
        <dbReference type="ARBA" id="ARBA00023136"/>
    </source>
</evidence>
<evidence type="ECO:0000259" key="6">
    <source>
        <dbReference type="Pfam" id="PF07686"/>
    </source>
</evidence>
<feature type="region of interest" description="Disordered" evidence="4">
    <location>
        <begin position="243"/>
        <end position="268"/>
    </location>
</feature>
<dbReference type="RefSeq" id="XP_030268529.1">
    <property type="nucleotide sequence ID" value="XM_030412669.1"/>
</dbReference>
<evidence type="ECO:0000313" key="7">
    <source>
        <dbReference type="Ensembl" id="ENSSAUP00010015113.1"/>
    </source>
</evidence>
<reference evidence="7" key="2">
    <citation type="submission" date="2025-05" db="UniProtKB">
        <authorList>
            <consortium name="Ensembl"/>
        </authorList>
    </citation>
    <scope>IDENTIFICATION</scope>
</reference>
<evidence type="ECO:0000256" key="4">
    <source>
        <dbReference type="SAM" id="MobiDB-lite"/>
    </source>
</evidence>
<dbReference type="Ensembl" id="ENSSAUT00010016030.1">
    <property type="protein sequence ID" value="ENSSAUP00010015114.1"/>
    <property type="gene ID" value="ENSSAUG00010007039.1"/>
</dbReference>
<dbReference type="InterPro" id="IPR050671">
    <property type="entry name" value="CD300_family_receptors"/>
</dbReference>
<dbReference type="InterPro" id="IPR013783">
    <property type="entry name" value="Ig-like_fold"/>
</dbReference>
<dbReference type="GeneTree" id="ENSGT00990000208961"/>
<dbReference type="GO" id="GO:0005886">
    <property type="term" value="C:plasma membrane"/>
    <property type="evidence" value="ECO:0007669"/>
    <property type="project" value="TreeGrafter"/>
</dbReference>
<dbReference type="SUPFAM" id="SSF48726">
    <property type="entry name" value="Immunoglobulin"/>
    <property type="match status" value="1"/>
</dbReference>
<proteinExistence type="predicted"/>
<reference evidence="7" key="1">
    <citation type="submission" date="2021-04" db="EMBL/GenBank/DDBJ databases">
        <authorList>
            <consortium name="Wellcome Sanger Institute Data Sharing"/>
        </authorList>
    </citation>
    <scope>NUCLEOTIDE SEQUENCE [LARGE SCALE GENOMIC DNA]</scope>
</reference>
<comment type="subcellular location">
    <subcellularLocation>
        <location evidence="1">Membrane</location>
    </subcellularLocation>
</comment>
<dbReference type="Proteomes" id="UP000472265">
    <property type="component" value="Chromosome 1"/>
</dbReference>
<keyword evidence="2 5" id="KW-0812">Transmembrane</keyword>
<keyword evidence="3 5" id="KW-0472">Membrane</keyword>